<gene>
    <name evidence="1" type="primary">fimW</name>
    <name evidence="1" type="ORF">SIN8267_01786</name>
</gene>
<name>A0ABM9AEP1_9GAMM</name>
<keyword evidence="2" id="KW-1185">Reference proteome</keyword>
<organism evidence="1 2">
    <name type="scientific">Sinobacterium norvegicum</name>
    <dbReference type="NCBI Taxonomy" id="1641715"/>
    <lineage>
        <taxon>Bacteria</taxon>
        <taxon>Pseudomonadati</taxon>
        <taxon>Pseudomonadota</taxon>
        <taxon>Gammaproteobacteria</taxon>
        <taxon>Cellvibrionales</taxon>
        <taxon>Spongiibacteraceae</taxon>
        <taxon>Sinobacterium</taxon>
    </lineage>
</organism>
<dbReference type="EMBL" id="CAKLPX010000001">
    <property type="protein sequence ID" value="CAH0991674.1"/>
    <property type="molecule type" value="Genomic_DNA"/>
</dbReference>
<protein>
    <submittedName>
        <fullName evidence="1">Cyclic-di-GMP receptor FimW</fullName>
    </submittedName>
</protein>
<reference evidence="1" key="1">
    <citation type="submission" date="2021-12" db="EMBL/GenBank/DDBJ databases">
        <authorList>
            <person name="Rodrigo-Torres L."/>
            <person name="Arahal R. D."/>
            <person name="Lucena T."/>
        </authorList>
    </citation>
    <scope>NUCLEOTIDE SEQUENCE</scope>
    <source>
        <strain evidence="1">CECT 8267</strain>
    </source>
</reference>
<sequence>MSTIIKQFKLPTQDLDKLSFCRPKVDAISAWIEQLPKANLGETSRRLYTALDELNRLPMAPSLRMELMELIRPEAYYASQALSKHFLNQPAVLPKQARQVAKLAHALQQRLSTGYLIIATSGEKKSFLSINKKKAAHQRGLAIHRALSDQSILLLRYDQLYDAIPAGFWQQQHLTYSFAVAEGIEGYRYSDHLTGGDSDFSITHNYHRTLLLGCIKANQLRQEELGHIYSFLQAWSLLCNLEACQNPTEDQLIVDLNGDAPPYFQAAAKNNDETNTLFFNTAELIDDLSDKIGKTTSKGQLPSNALLQHLIVAWGSFAHRSSNRISSTDKLYVCVGLATTHFHIAGQKSVDEIVLAHRKLEAQKHQKKPPETNRFLQGEVRDPGTSSDVWGTIYEDDSEDSAHGYNFNNINNAVDRKKELDLNETEVKPNLAAEFPEHHVSMINVSPGGYCIAWPEELQTHIKTGELLGVRESKHTSLSIAIVRWVKRAENSCTEVGIELLSPACNAYVGRIFPKIGQPSPAMRMLMLPDIKLIGQPATIITPQVNFDHDARIELVNETTGLTIKLSRRVAATGALNQFEYTIIKKTGLEEDDTPYLCDEIHTQNKDSFDILWKTL</sequence>
<comment type="caution">
    <text evidence="1">The sequence shown here is derived from an EMBL/GenBank/DDBJ whole genome shotgun (WGS) entry which is preliminary data.</text>
</comment>
<dbReference type="Proteomes" id="UP000838100">
    <property type="component" value="Unassembled WGS sequence"/>
</dbReference>
<accession>A0ABM9AEP1</accession>
<proteinExistence type="predicted"/>
<evidence type="ECO:0000313" key="1">
    <source>
        <dbReference type="EMBL" id="CAH0991674.1"/>
    </source>
</evidence>
<dbReference type="RefSeq" id="WP_237444314.1">
    <property type="nucleotide sequence ID" value="NZ_CAKLPX010000001.1"/>
</dbReference>
<evidence type="ECO:0000313" key="2">
    <source>
        <dbReference type="Proteomes" id="UP000838100"/>
    </source>
</evidence>
<keyword evidence="1" id="KW-0675">Receptor</keyword>